<dbReference type="PROSITE" id="PS51257">
    <property type="entry name" value="PROKAR_LIPOPROTEIN"/>
    <property type="match status" value="1"/>
</dbReference>
<protein>
    <submittedName>
        <fullName evidence="2">Putative lipoprotein LppW</fullName>
    </submittedName>
</protein>
<dbReference type="AlphaFoldDB" id="A0A098BKC4"/>
<dbReference type="Proteomes" id="UP000042997">
    <property type="component" value="Unassembled WGS sequence"/>
</dbReference>
<organism evidence="2 3">
    <name type="scientific">Rhodococcus ruber</name>
    <dbReference type="NCBI Taxonomy" id="1830"/>
    <lineage>
        <taxon>Bacteria</taxon>
        <taxon>Bacillati</taxon>
        <taxon>Actinomycetota</taxon>
        <taxon>Actinomycetes</taxon>
        <taxon>Mycobacteriales</taxon>
        <taxon>Nocardiaceae</taxon>
        <taxon>Rhodococcus</taxon>
    </lineage>
</organism>
<dbReference type="EMBL" id="CCSD01000054">
    <property type="protein sequence ID" value="CDZ88667.1"/>
    <property type="molecule type" value="Genomic_DNA"/>
</dbReference>
<dbReference type="OrthoDB" id="4981298at2"/>
<name>A0A098BKC4_9NOCA</name>
<dbReference type="InterPro" id="IPR012338">
    <property type="entry name" value="Beta-lactam/transpept-like"/>
</dbReference>
<dbReference type="SUPFAM" id="SSF56601">
    <property type="entry name" value="beta-lactamase/transpeptidase-like"/>
    <property type="match status" value="1"/>
</dbReference>
<sequence>MSGVRGGRWAMLALSLLTAATVGACGPEPVGSPVALPSAGVESPGPLEPLGSLPDRMTAAAATAAGRGADVTIAALDRRTGLRVVGGVDTPVETASVAKLFIADDLLYRAATGELPLGGSDYDRITAMLESSDDSAANDLWFRHGDSEIVERTAARHALTGTVAPVDGLWWNTVTTASDLLTWYADLLDGTGGLDEWGRATIVGHLRAAGPVGADGYDQRFGLPDGLSDTTGLGVKQGWMCCLDGRWIHLSTGFVGDDERYVLVVLSRELVHYNADDDRWTDLPDTALFDATGDASAQHARETVTEVVRTVFGSAGTH</sequence>
<dbReference type="eggNOG" id="COG2367">
    <property type="taxonomic scope" value="Bacteria"/>
</dbReference>
<evidence type="ECO:0000313" key="2">
    <source>
        <dbReference type="EMBL" id="CDZ88667.1"/>
    </source>
</evidence>
<evidence type="ECO:0000256" key="1">
    <source>
        <dbReference type="SAM" id="SignalP"/>
    </source>
</evidence>
<evidence type="ECO:0000313" key="3">
    <source>
        <dbReference type="Proteomes" id="UP000042997"/>
    </source>
</evidence>
<reference evidence="2 3" key="1">
    <citation type="journal article" date="2014" name="Genome Announc.">
        <title>Draft Genome Sequence of Propane- and Butane-Oxidizing Actinobacterium Rhodococcus ruber IEGM 231.</title>
        <authorList>
            <person name="Ivshina I.B."/>
            <person name="Kuyukina M.S."/>
            <person name="Krivoruchko A.V."/>
            <person name="Barbe V."/>
            <person name="Fischer C."/>
        </authorList>
    </citation>
    <scope>NUCLEOTIDE SEQUENCE [LARGE SCALE GENOMIC DNA]</scope>
</reference>
<proteinExistence type="predicted"/>
<dbReference type="Gene3D" id="3.40.710.10">
    <property type="entry name" value="DD-peptidase/beta-lactamase superfamily"/>
    <property type="match status" value="1"/>
</dbReference>
<accession>A0A098BKC4</accession>
<dbReference type="RefSeq" id="WP_040271812.1">
    <property type="nucleotide sequence ID" value="NZ_JAJNCM010000004.1"/>
</dbReference>
<gene>
    <name evidence="2" type="primary">lppW</name>
    <name evidence="2" type="ORF">RHRU231_430045</name>
</gene>
<keyword evidence="2" id="KW-0449">Lipoprotein</keyword>
<feature type="chain" id="PRO_5001938808" evidence="1">
    <location>
        <begin position="25"/>
        <end position="318"/>
    </location>
</feature>
<feature type="signal peptide" evidence="1">
    <location>
        <begin position="1"/>
        <end position="24"/>
    </location>
</feature>
<keyword evidence="1" id="KW-0732">Signal</keyword>